<dbReference type="Pfam" id="PF12937">
    <property type="entry name" value="F-box-like"/>
    <property type="match status" value="1"/>
</dbReference>
<accession>A0AAV5C988</accession>
<dbReference type="PANTHER" id="PTHR36140:SF1">
    <property type="entry name" value="F-BOX DOMAIN CONTAINING PROTEIN, EXPRESSED"/>
    <property type="match status" value="1"/>
</dbReference>
<dbReference type="InterPro" id="IPR036047">
    <property type="entry name" value="F-box-like_dom_sf"/>
</dbReference>
<dbReference type="Proteomes" id="UP001054889">
    <property type="component" value="Unassembled WGS sequence"/>
</dbReference>
<evidence type="ECO:0000313" key="3">
    <source>
        <dbReference type="Proteomes" id="UP001054889"/>
    </source>
</evidence>
<reference evidence="2" key="1">
    <citation type="journal article" date="2018" name="DNA Res.">
        <title>Multiple hybrid de novo genome assembly of finger millet, an orphan allotetraploid crop.</title>
        <authorList>
            <person name="Hatakeyama M."/>
            <person name="Aluri S."/>
            <person name="Balachadran M.T."/>
            <person name="Sivarajan S.R."/>
            <person name="Patrignani A."/>
            <person name="Gruter S."/>
            <person name="Poveda L."/>
            <person name="Shimizu-Inatsugi R."/>
            <person name="Baeten J."/>
            <person name="Francoijs K.J."/>
            <person name="Nataraja K.N."/>
            <person name="Reddy Y.A.N."/>
            <person name="Phadnis S."/>
            <person name="Ravikumar R.L."/>
            <person name="Schlapbach R."/>
            <person name="Sreeman S.M."/>
            <person name="Shimizu K.K."/>
        </authorList>
    </citation>
    <scope>NUCLEOTIDE SEQUENCE</scope>
</reference>
<dbReference type="AlphaFoldDB" id="A0AAV5C988"/>
<feature type="domain" description="F-box" evidence="1">
    <location>
        <begin position="52"/>
        <end position="87"/>
    </location>
</feature>
<dbReference type="PANTHER" id="PTHR36140">
    <property type="entry name" value="F-BOX DOMAIN-CONTAINING PROTEIN-RELATED"/>
    <property type="match status" value="1"/>
</dbReference>
<dbReference type="CDD" id="cd09917">
    <property type="entry name" value="F-box_SF"/>
    <property type="match status" value="1"/>
</dbReference>
<reference evidence="2" key="2">
    <citation type="submission" date="2021-12" db="EMBL/GenBank/DDBJ databases">
        <title>Resequencing data analysis of finger millet.</title>
        <authorList>
            <person name="Hatakeyama M."/>
            <person name="Aluri S."/>
            <person name="Balachadran M.T."/>
            <person name="Sivarajan S.R."/>
            <person name="Poveda L."/>
            <person name="Shimizu-Inatsugi R."/>
            <person name="Schlapbach R."/>
            <person name="Sreeman S.M."/>
            <person name="Shimizu K.K."/>
        </authorList>
    </citation>
    <scope>NUCLEOTIDE SEQUENCE</scope>
</reference>
<organism evidence="2 3">
    <name type="scientific">Eleusine coracana subsp. coracana</name>
    <dbReference type="NCBI Taxonomy" id="191504"/>
    <lineage>
        <taxon>Eukaryota</taxon>
        <taxon>Viridiplantae</taxon>
        <taxon>Streptophyta</taxon>
        <taxon>Embryophyta</taxon>
        <taxon>Tracheophyta</taxon>
        <taxon>Spermatophyta</taxon>
        <taxon>Magnoliopsida</taxon>
        <taxon>Liliopsida</taxon>
        <taxon>Poales</taxon>
        <taxon>Poaceae</taxon>
        <taxon>PACMAD clade</taxon>
        <taxon>Chloridoideae</taxon>
        <taxon>Cynodonteae</taxon>
        <taxon>Eleusininae</taxon>
        <taxon>Eleusine</taxon>
    </lineage>
</organism>
<dbReference type="InterPro" id="IPR001810">
    <property type="entry name" value="F-box_dom"/>
</dbReference>
<keyword evidence="3" id="KW-1185">Reference proteome</keyword>
<dbReference type="SUPFAM" id="SSF81383">
    <property type="entry name" value="F-box domain"/>
    <property type="match status" value="1"/>
</dbReference>
<gene>
    <name evidence="2" type="primary">ga11351</name>
    <name evidence="2" type="ORF">PR202_ga11351</name>
</gene>
<evidence type="ECO:0000259" key="1">
    <source>
        <dbReference type="Pfam" id="PF12937"/>
    </source>
</evidence>
<dbReference type="Gene3D" id="1.20.1280.50">
    <property type="match status" value="1"/>
</dbReference>
<dbReference type="EMBL" id="BQKI01000005">
    <property type="protein sequence ID" value="GJM94681.1"/>
    <property type="molecule type" value="Genomic_DNA"/>
</dbReference>
<sequence length="237" mass="25926">MPRAQAAARKNAAAAACVPSRDGGWLSLRTSKRRNPSSRTGHNDDDGLPFSDEILLAIFACSGVLSLADLVRCGATCRRWLRLISTEAEFICRRSSAPPSASRCTGLAVGFFHQMPEGDPRFIPLNTSRFPSFELEAGEMFRAARVVVQGVHLLQASERSGIILFITSRYDQLNPSNCLYALDTGKKMAQPWMIVDALPDGICWWWPKSRGSFHGYEMDRVDFLASLGGRGDGGNGA</sequence>
<comment type="caution">
    <text evidence="2">The sequence shown here is derived from an EMBL/GenBank/DDBJ whole genome shotgun (WGS) entry which is preliminary data.</text>
</comment>
<protein>
    <recommendedName>
        <fullName evidence="1">F-box domain-containing protein</fullName>
    </recommendedName>
</protein>
<proteinExistence type="predicted"/>
<evidence type="ECO:0000313" key="2">
    <source>
        <dbReference type="EMBL" id="GJM94681.1"/>
    </source>
</evidence>
<name>A0AAV5C988_ELECO</name>